<dbReference type="Pfam" id="PF03109">
    <property type="entry name" value="ABC1"/>
    <property type="match status" value="1"/>
</dbReference>
<accession>A0A150QM79</accession>
<evidence type="ECO:0000256" key="1">
    <source>
        <dbReference type="ARBA" id="ARBA00009670"/>
    </source>
</evidence>
<dbReference type="CDD" id="cd13970">
    <property type="entry name" value="ABC1_ADCK3"/>
    <property type="match status" value="1"/>
</dbReference>
<dbReference type="PANTHER" id="PTHR43851">
    <property type="match status" value="1"/>
</dbReference>
<dbReference type="InterPro" id="IPR004147">
    <property type="entry name" value="ABC1_dom"/>
</dbReference>
<dbReference type="Proteomes" id="UP000075260">
    <property type="component" value="Unassembled WGS sequence"/>
</dbReference>
<evidence type="ECO:0000313" key="7">
    <source>
        <dbReference type="Proteomes" id="UP000075260"/>
    </source>
</evidence>
<evidence type="ECO:0000256" key="3">
    <source>
        <dbReference type="ARBA" id="ARBA00022741"/>
    </source>
</evidence>
<evidence type="ECO:0000256" key="2">
    <source>
        <dbReference type="ARBA" id="ARBA00022679"/>
    </source>
</evidence>
<comment type="similarity">
    <text evidence="1">Belongs to the protein kinase superfamily. ADCK protein kinase family.</text>
</comment>
<dbReference type="InterPro" id="IPR034646">
    <property type="entry name" value="ADCK3_dom"/>
</dbReference>
<keyword evidence="3" id="KW-0547">Nucleotide-binding</keyword>
<evidence type="ECO:0000256" key="4">
    <source>
        <dbReference type="ARBA" id="ARBA00022840"/>
    </source>
</evidence>
<reference evidence="6 7" key="1">
    <citation type="submission" date="2014-02" db="EMBL/GenBank/DDBJ databases">
        <title>The small core and large imbalanced accessory genome model reveals a collaborative survival strategy of Sorangium cellulosum strains in nature.</title>
        <authorList>
            <person name="Han K."/>
            <person name="Peng R."/>
            <person name="Blom J."/>
            <person name="Li Y.-Z."/>
        </authorList>
    </citation>
    <scope>NUCLEOTIDE SEQUENCE [LARGE SCALE GENOMIC DNA]</scope>
    <source>
        <strain evidence="6 7">So0008-312</strain>
    </source>
</reference>
<feature type="domain" description="ABC1 atypical kinase-like" evidence="5">
    <location>
        <begin position="107"/>
        <end position="345"/>
    </location>
</feature>
<dbReference type="GO" id="GO:0005524">
    <property type="term" value="F:ATP binding"/>
    <property type="evidence" value="ECO:0007669"/>
    <property type="project" value="UniProtKB-KW"/>
</dbReference>
<protein>
    <recommendedName>
        <fullName evidence="5">ABC1 atypical kinase-like domain-containing protein</fullName>
    </recommendedName>
</protein>
<comment type="caution">
    <text evidence="6">The sequence shown here is derived from an EMBL/GenBank/DDBJ whole genome shotgun (WGS) entry which is preliminary data.</text>
</comment>
<evidence type="ECO:0000259" key="5">
    <source>
        <dbReference type="Pfam" id="PF03109"/>
    </source>
</evidence>
<gene>
    <name evidence="6" type="ORF">BE15_44315</name>
</gene>
<organism evidence="6 7">
    <name type="scientific">Sorangium cellulosum</name>
    <name type="common">Polyangium cellulosum</name>
    <dbReference type="NCBI Taxonomy" id="56"/>
    <lineage>
        <taxon>Bacteria</taxon>
        <taxon>Pseudomonadati</taxon>
        <taxon>Myxococcota</taxon>
        <taxon>Polyangia</taxon>
        <taxon>Polyangiales</taxon>
        <taxon>Polyangiaceae</taxon>
        <taxon>Sorangium</taxon>
    </lineage>
</organism>
<evidence type="ECO:0000313" key="6">
    <source>
        <dbReference type="EMBL" id="KYF69115.1"/>
    </source>
</evidence>
<dbReference type="InterPro" id="IPR011009">
    <property type="entry name" value="Kinase-like_dom_sf"/>
</dbReference>
<dbReference type="PANTHER" id="PTHR43851:SF3">
    <property type="entry name" value="COENZYME Q8"/>
    <property type="match status" value="1"/>
</dbReference>
<dbReference type="SUPFAM" id="SSF56112">
    <property type="entry name" value="Protein kinase-like (PK-like)"/>
    <property type="match status" value="1"/>
</dbReference>
<keyword evidence="2" id="KW-0808">Transferase</keyword>
<sequence length="452" mass="48933">MRAAFVFMSRAMLYDPAAPMTTEKKVPEGRLNRLVRLAGLGARAGAAHLLSRRVDAADAAATTAAQVAEVLGTMRGLAAKVGQMASYVDGFVPEPQREAYESALRSLRAAAPASSPAAVRAIVEEDLGAPLGALFAAWDDAPFASASIGQVHRAALADGREVAVKVQHPGIDRALASDLENAGVIQAVVGAVAPRELDSKRVLEEVRARFLEELDYALEAERQRYFAGVHRGDPAIHIPEVIASRSARRVLTTELARGATLEEAATRDERTRRAYAEALWRFVFKGNLVGGMFNADPHPGNYLFHPDGRVTFLDFGCVEPLDGARLEHGRGMHLAALRKDEAAFARHAARILGTRGGRFEELSLAYTCRCFEPLFSAPFHVTRAYVRGLVEGVMAIKEQILVKDSGFVQLPPGMVFLNRLQFGFYSVLARLDVEADYAAVEGAFLREAGLLG</sequence>
<dbReference type="GO" id="GO:0016740">
    <property type="term" value="F:transferase activity"/>
    <property type="evidence" value="ECO:0007669"/>
    <property type="project" value="UniProtKB-KW"/>
</dbReference>
<keyword evidence="4" id="KW-0067">ATP-binding</keyword>
<dbReference type="OrthoDB" id="9795390at2"/>
<dbReference type="EMBL" id="JEMA01000500">
    <property type="protein sequence ID" value="KYF69115.1"/>
    <property type="molecule type" value="Genomic_DNA"/>
</dbReference>
<dbReference type="AlphaFoldDB" id="A0A150QM79"/>
<name>A0A150QM79_SORCE</name>
<proteinExistence type="inferred from homology"/>
<dbReference type="InterPro" id="IPR051409">
    <property type="entry name" value="Atypical_kinase_ADCK"/>
</dbReference>